<organism evidence="10 11">
    <name type="scientific">Rhynchosporium secalis</name>
    <name type="common">Barley scald fungus</name>
    <dbReference type="NCBI Taxonomy" id="38038"/>
    <lineage>
        <taxon>Eukaryota</taxon>
        <taxon>Fungi</taxon>
        <taxon>Dikarya</taxon>
        <taxon>Ascomycota</taxon>
        <taxon>Pezizomycotina</taxon>
        <taxon>Leotiomycetes</taxon>
        <taxon>Helotiales</taxon>
        <taxon>Ploettnerulaceae</taxon>
        <taxon>Rhynchosporium</taxon>
    </lineage>
</organism>
<dbReference type="EMBL" id="FJVC01000481">
    <property type="protein sequence ID" value="CZT51233.1"/>
    <property type="molecule type" value="Genomic_DNA"/>
</dbReference>
<comment type="similarity">
    <text evidence="2">Belongs to the OST4 family.</text>
</comment>
<dbReference type="Pfam" id="PF10215">
    <property type="entry name" value="Ost4"/>
    <property type="match status" value="1"/>
</dbReference>
<accession>A0A1E1MQ79</accession>
<keyword evidence="8 9" id="KW-0472">Membrane</keyword>
<evidence type="ECO:0000256" key="4">
    <source>
        <dbReference type="ARBA" id="ARBA00022692"/>
    </source>
</evidence>
<evidence type="ECO:0000256" key="2">
    <source>
        <dbReference type="ARBA" id="ARBA00007685"/>
    </source>
</evidence>
<name>A0A1E1MQ79_RHYSE</name>
<dbReference type="InterPro" id="IPR018943">
    <property type="entry name" value="Oligosaccaryltransferase"/>
</dbReference>
<dbReference type="AlphaFoldDB" id="A0A1E1MQ79"/>
<feature type="transmembrane region" description="Helical" evidence="9">
    <location>
        <begin position="54"/>
        <end position="75"/>
    </location>
</feature>
<comment type="subcellular location">
    <subcellularLocation>
        <location evidence="1">Endoplasmic reticulum membrane</location>
        <topology evidence="1">Single-pass type III membrane protein</topology>
    </subcellularLocation>
</comment>
<evidence type="ECO:0000256" key="9">
    <source>
        <dbReference type="SAM" id="Phobius"/>
    </source>
</evidence>
<evidence type="ECO:0000256" key="1">
    <source>
        <dbReference type="ARBA" id="ARBA00004643"/>
    </source>
</evidence>
<dbReference type="Proteomes" id="UP000177625">
    <property type="component" value="Unassembled WGS sequence"/>
</dbReference>
<sequence>MQNDRMRKTASHSAIDLPSTLTKPSTTCLLLRPDHLRIPRRKQNSFTMISDNDLYRLAVFLGSAAMLLIVLYHFLEINAVEEPEVDSKGRPIPYADIRAASIGR</sequence>
<dbReference type="InterPro" id="IPR051307">
    <property type="entry name" value="OST4"/>
</dbReference>
<protein>
    <recommendedName>
        <fullName evidence="3">Dolichyl-diphosphooligosaccharide--protein glycosyltransferase subunit 4</fullName>
    </recommendedName>
</protein>
<evidence type="ECO:0000313" key="10">
    <source>
        <dbReference type="EMBL" id="CZT51233.1"/>
    </source>
</evidence>
<dbReference type="GO" id="GO:0008250">
    <property type="term" value="C:oligosaccharyltransferase complex"/>
    <property type="evidence" value="ECO:0007669"/>
    <property type="project" value="TreeGrafter"/>
</dbReference>
<dbReference type="PANTHER" id="PTHR48164:SF1">
    <property type="entry name" value="DOLICHYL-DIPHOSPHOOLIGOSACCHARIDE--PROTEIN GLYCOSYLTRANSFERASE SUBUNIT 4"/>
    <property type="match status" value="1"/>
</dbReference>
<keyword evidence="7 9" id="KW-1133">Transmembrane helix</keyword>
<evidence type="ECO:0000256" key="8">
    <source>
        <dbReference type="ARBA" id="ARBA00023136"/>
    </source>
</evidence>
<dbReference type="GO" id="GO:0018279">
    <property type="term" value="P:protein N-linked glycosylation via asparagine"/>
    <property type="evidence" value="ECO:0007669"/>
    <property type="project" value="TreeGrafter"/>
</dbReference>
<reference evidence="11" key="1">
    <citation type="submission" date="2016-03" db="EMBL/GenBank/DDBJ databases">
        <authorList>
            <person name="Guldener U."/>
        </authorList>
    </citation>
    <scope>NUCLEOTIDE SEQUENCE [LARGE SCALE GENOMIC DNA]</scope>
</reference>
<proteinExistence type="inferred from homology"/>
<dbReference type="SUPFAM" id="SSF103464">
    <property type="entry name" value="Oligosaccharyltransferase subunit ost4p"/>
    <property type="match status" value="1"/>
</dbReference>
<evidence type="ECO:0000256" key="7">
    <source>
        <dbReference type="ARBA" id="ARBA00022989"/>
    </source>
</evidence>
<dbReference type="InterPro" id="IPR036330">
    <property type="entry name" value="Ost4p_sf"/>
</dbReference>
<keyword evidence="4 9" id="KW-0812">Transmembrane</keyword>
<evidence type="ECO:0000256" key="5">
    <source>
        <dbReference type="ARBA" id="ARBA00022824"/>
    </source>
</evidence>
<evidence type="ECO:0000256" key="3">
    <source>
        <dbReference type="ARBA" id="ARBA00017662"/>
    </source>
</evidence>
<dbReference type="PANTHER" id="PTHR48164">
    <property type="entry name" value="DOLICHYL-DIPHOSPHOOLIGOSACCHARIDE--PROTEIN GLYCOSYLTRANSFERASE SUBUNIT 4"/>
    <property type="match status" value="1"/>
</dbReference>
<keyword evidence="6" id="KW-0735">Signal-anchor</keyword>
<keyword evidence="11" id="KW-1185">Reference proteome</keyword>
<keyword evidence="5" id="KW-0256">Endoplasmic reticulum</keyword>
<evidence type="ECO:0000313" key="11">
    <source>
        <dbReference type="Proteomes" id="UP000177625"/>
    </source>
</evidence>
<gene>
    <name evidence="10" type="ORF">RSE6_12353</name>
</gene>
<evidence type="ECO:0000256" key="6">
    <source>
        <dbReference type="ARBA" id="ARBA00022968"/>
    </source>
</evidence>